<dbReference type="SUPFAM" id="SSF53756">
    <property type="entry name" value="UDP-Glycosyltransferase/glycogen phosphorylase"/>
    <property type="match status" value="1"/>
</dbReference>
<dbReference type="GO" id="GO:0008417">
    <property type="term" value="F:fucosyltransferase activity"/>
    <property type="evidence" value="ECO:0007669"/>
    <property type="project" value="InterPro"/>
</dbReference>
<keyword evidence="6 12" id="KW-0812">Transmembrane</keyword>
<dbReference type="InterPro" id="IPR001503">
    <property type="entry name" value="Glyco_trans_10"/>
</dbReference>
<accession>A0A1B0CEU6</accession>
<dbReference type="EnsemblMetazoa" id="LLOJ002866-RA">
    <property type="protein sequence ID" value="LLOJ002866-PA"/>
    <property type="gene ID" value="LLOJ002866"/>
</dbReference>
<dbReference type="GO" id="GO:0032580">
    <property type="term" value="C:Golgi cisterna membrane"/>
    <property type="evidence" value="ECO:0007669"/>
    <property type="project" value="UniProtKB-SubCell"/>
</dbReference>
<keyword evidence="8" id="KW-1133">Transmembrane helix</keyword>
<evidence type="ECO:0000256" key="3">
    <source>
        <dbReference type="ARBA" id="ARBA00008919"/>
    </source>
</evidence>
<dbReference type="EC" id="2.4.1.-" evidence="12"/>
<evidence type="ECO:0000256" key="4">
    <source>
        <dbReference type="ARBA" id="ARBA00022676"/>
    </source>
</evidence>
<protein>
    <recommendedName>
        <fullName evidence="12">Fucosyltransferase</fullName>
        <ecNumber evidence="12">2.4.1.-</ecNumber>
    </recommendedName>
</protein>
<comment type="pathway">
    <text evidence="2">Protein modification; protein glycosylation.</text>
</comment>
<evidence type="ECO:0000256" key="6">
    <source>
        <dbReference type="ARBA" id="ARBA00022692"/>
    </source>
</evidence>
<evidence type="ECO:0000256" key="11">
    <source>
        <dbReference type="ARBA" id="ARBA00023180"/>
    </source>
</evidence>
<keyword evidence="4 12" id="KW-0328">Glycosyltransferase</keyword>
<reference evidence="15" key="1">
    <citation type="submission" date="2020-05" db="UniProtKB">
        <authorList>
            <consortium name="EnsemblMetazoa"/>
        </authorList>
    </citation>
    <scope>IDENTIFICATION</scope>
    <source>
        <strain evidence="15">Jacobina</strain>
    </source>
</reference>
<feature type="domain" description="Fucosyltransferase N-terminal" evidence="14">
    <location>
        <begin position="8"/>
        <end position="85"/>
    </location>
</feature>
<keyword evidence="5 12" id="KW-0808">Transferase</keyword>
<proteinExistence type="inferred from homology"/>
<dbReference type="InterPro" id="IPR038577">
    <property type="entry name" value="GT10-like_C_sf"/>
</dbReference>
<evidence type="ECO:0000256" key="5">
    <source>
        <dbReference type="ARBA" id="ARBA00022679"/>
    </source>
</evidence>
<evidence type="ECO:0000256" key="10">
    <source>
        <dbReference type="ARBA" id="ARBA00023136"/>
    </source>
</evidence>
<dbReference type="Pfam" id="PF17039">
    <property type="entry name" value="Glyco_tran_10_N"/>
    <property type="match status" value="1"/>
</dbReference>
<evidence type="ECO:0000256" key="2">
    <source>
        <dbReference type="ARBA" id="ARBA00004922"/>
    </source>
</evidence>
<dbReference type="VEuPathDB" id="VectorBase:LLOJ002866"/>
<comment type="similarity">
    <text evidence="3 12">Belongs to the glycosyltransferase 10 family.</text>
</comment>
<evidence type="ECO:0000256" key="1">
    <source>
        <dbReference type="ARBA" id="ARBA00004447"/>
    </source>
</evidence>
<keyword evidence="16" id="KW-1185">Reference proteome</keyword>
<evidence type="ECO:0000256" key="8">
    <source>
        <dbReference type="ARBA" id="ARBA00022989"/>
    </source>
</evidence>
<dbReference type="AlphaFoldDB" id="A0A1B0CEU6"/>
<organism evidence="15 16">
    <name type="scientific">Lutzomyia longipalpis</name>
    <name type="common">Sand fly</name>
    <dbReference type="NCBI Taxonomy" id="7200"/>
    <lineage>
        <taxon>Eukaryota</taxon>
        <taxon>Metazoa</taxon>
        <taxon>Ecdysozoa</taxon>
        <taxon>Arthropoda</taxon>
        <taxon>Hexapoda</taxon>
        <taxon>Insecta</taxon>
        <taxon>Pterygota</taxon>
        <taxon>Neoptera</taxon>
        <taxon>Endopterygota</taxon>
        <taxon>Diptera</taxon>
        <taxon>Nematocera</taxon>
        <taxon>Psychodoidea</taxon>
        <taxon>Psychodidae</taxon>
        <taxon>Lutzomyia</taxon>
        <taxon>Lutzomyia</taxon>
    </lineage>
</organism>
<dbReference type="Proteomes" id="UP000092461">
    <property type="component" value="Unassembled WGS sequence"/>
</dbReference>
<comment type="subcellular location">
    <subcellularLocation>
        <location evidence="1 12">Golgi apparatus</location>
        <location evidence="1 12">Golgi stack membrane</location>
        <topology evidence="1 12">Single-pass type II membrane protein</topology>
    </subcellularLocation>
</comment>
<dbReference type="InterPro" id="IPR055270">
    <property type="entry name" value="Glyco_tran_10_C"/>
</dbReference>
<keyword evidence="11" id="KW-0325">Glycoprotein</keyword>
<dbReference type="VEuPathDB" id="VectorBase:LLONM1_009359"/>
<feature type="domain" description="Fucosyltransferase C-terminal" evidence="13">
    <location>
        <begin position="125"/>
        <end position="300"/>
    </location>
</feature>
<dbReference type="InterPro" id="IPR031481">
    <property type="entry name" value="Glyco_tran_10_N"/>
</dbReference>
<dbReference type="PANTHER" id="PTHR48438:SF1">
    <property type="entry name" value="ALPHA-(1,3)-FUCOSYLTRANSFERASE C-RELATED"/>
    <property type="match status" value="1"/>
</dbReference>
<dbReference type="EMBL" id="AJWK01009281">
    <property type="status" value="NOT_ANNOTATED_CDS"/>
    <property type="molecule type" value="Genomic_DNA"/>
</dbReference>
<sequence>MEALEAGDECVITTNEKLLPSIEMYDAVVFSSESQINFPEKRSPDQLYVFTSRESPLYTKNNYQKDLMQYNLTMTYRRDSDVFWPSGFIADAAIDASAWEFRPPKWKHAVFEKYGATVKLTSIIADKSKFSAWLKSQCTDKSMRIDFMSILENYIEIDIYGECGRLDCPGTQDECLEMVERDYFFIFIAENSICKDFITEALFSAMRYYIVPVVYGGANYGDFLPPHSFIDANKFNRTTELADYLQRLASDPTEYGKFFWWKKFYPQVRTKRTIRGLCRAIQEFSTRPARTGKFANIQSWWQDDSQCAQVPIIQLI</sequence>
<dbReference type="Gene3D" id="3.40.50.11660">
    <property type="entry name" value="Glycosyl transferase family 10, C-terminal domain"/>
    <property type="match status" value="1"/>
</dbReference>
<dbReference type="UniPathway" id="UPA00378"/>
<evidence type="ECO:0000256" key="9">
    <source>
        <dbReference type="ARBA" id="ARBA00023034"/>
    </source>
</evidence>
<evidence type="ECO:0000313" key="15">
    <source>
        <dbReference type="EnsemblMetazoa" id="LLOJ002866-PA"/>
    </source>
</evidence>
<name>A0A1B0CEU6_LUTLO</name>
<evidence type="ECO:0000256" key="7">
    <source>
        <dbReference type="ARBA" id="ARBA00022968"/>
    </source>
</evidence>
<keyword evidence="7" id="KW-0735">Signal-anchor</keyword>
<evidence type="ECO:0000313" key="16">
    <source>
        <dbReference type="Proteomes" id="UP000092461"/>
    </source>
</evidence>
<dbReference type="PANTHER" id="PTHR48438">
    <property type="entry name" value="ALPHA-(1,3)-FUCOSYLTRANSFERASE C-RELATED"/>
    <property type="match status" value="1"/>
</dbReference>
<evidence type="ECO:0000256" key="12">
    <source>
        <dbReference type="RuleBase" id="RU003832"/>
    </source>
</evidence>
<dbReference type="FunFam" id="3.40.50.11660:FF:000002">
    <property type="entry name" value="Alpha-(1,3)-fucosyltransferase"/>
    <property type="match status" value="1"/>
</dbReference>
<evidence type="ECO:0000259" key="14">
    <source>
        <dbReference type="Pfam" id="PF17039"/>
    </source>
</evidence>
<keyword evidence="10" id="KW-0472">Membrane</keyword>
<keyword evidence="9 12" id="KW-0333">Golgi apparatus</keyword>
<evidence type="ECO:0000259" key="13">
    <source>
        <dbReference type="Pfam" id="PF00852"/>
    </source>
</evidence>
<dbReference type="Pfam" id="PF00852">
    <property type="entry name" value="Glyco_transf_10"/>
    <property type="match status" value="1"/>
</dbReference>